<dbReference type="InterPro" id="IPR020558">
    <property type="entry name" value="DiOHA_6PGluconate_deHydtase_CS"/>
</dbReference>
<dbReference type="HAMAP" id="MF_02094">
    <property type="entry name" value="Edd"/>
    <property type="match status" value="1"/>
</dbReference>
<dbReference type="SUPFAM" id="SSF143975">
    <property type="entry name" value="IlvD/EDD N-terminal domain-like"/>
    <property type="match status" value="1"/>
</dbReference>
<comment type="catalytic activity">
    <reaction evidence="9">
        <text>6-phospho-D-gluconate = 2-dehydro-3-deoxy-6-phospho-D-gluconate + H2O</text>
        <dbReference type="Rhea" id="RHEA:17277"/>
        <dbReference type="ChEBI" id="CHEBI:15377"/>
        <dbReference type="ChEBI" id="CHEBI:57569"/>
        <dbReference type="ChEBI" id="CHEBI:58759"/>
        <dbReference type="EC" id="4.2.1.12"/>
    </reaction>
</comment>
<comment type="similarity">
    <text evidence="1 9">Belongs to the IlvD/Edd family.</text>
</comment>
<dbReference type="GO" id="GO:0005829">
    <property type="term" value="C:cytosol"/>
    <property type="evidence" value="ECO:0007669"/>
    <property type="project" value="TreeGrafter"/>
</dbReference>
<dbReference type="PANTHER" id="PTHR43661">
    <property type="entry name" value="D-XYLONATE DEHYDRATASE"/>
    <property type="match status" value="1"/>
</dbReference>
<comment type="function">
    <text evidence="9">Catalyzes the dehydration of 6-phospho-D-gluconate to 2-dehydro-3-deoxy-6-phospho-D-gluconate.</text>
</comment>
<evidence type="ECO:0000256" key="8">
    <source>
        <dbReference type="ARBA" id="ARBA00023277"/>
    </source>
</evidence>
<dbReference type="AlphaFoldDB" id="A0A8J3GGT8"/>
<keyword evidence="7 9" id="KW-0456">Lyase</keyword>
<dbReference type="PANTHER" id="PTHR43661:SF1">
    <property type="entry name" value="PHOSPHOGLUCONATE DEHYDRATASE"/>
    <property type="match status" value="1"/>
</dbReference>
<proteinExistence type="inferred from homology"/>
<dbReference type="GO" id="GO:0004456">
    <property type="term" value="F:phosphogluconate dehydratase activity"/>
    <property type="evidence" value="ECO:0007669"/>
    <property type="project" value="UniProtKB-UniRule"/>
</dbReference>
<comment type="pathway">
    <text evidence="9">Carbohydrate metabolism; Entner-Doudoroff pathway.</text>
</comment>
<evidence type="ECO:0000256" key="2">
    <source>
        <dbReference type="ARBA" id="ARBA00022485"/>
    </source>
</evidence>
<feature type="binding site" evidence="9">
    <location>
        <position position="156"/>
    </location>
    <ligand>
        <name>[4Fe-4S] cluster</name>
        <dbReference type="ChEBI" id="CHEBI:49883"/>
    </ligand>
</feature>
<evidence type="ECO:0000259" key="12">
    <source>
        <dbReference type="Pfam" id="PF24877"/>
    </source>
</evidence>
<dbReference type="GO" id="GO:0046872">
    <property type="term" value="F:metal ion binding"/>
    <property type="evidence" value="ECO:0007669"/>
    <property type="project" value="UniProtKB-KW"/>
</dbReference>
<evidence type="ECO:0000256" key="3">
    <source>
        <dbReference type="ARBA" id="ARBA00022723"/>
    </source>
</evidence>
<keyword evidence="6 9" id="KW-0311">Gluconate utilization</keyword>
<gene>
    <name evidence="9" type="primary">edd</name>
    <name evidence="13" type="ORF">GCM10010136_11870</name>
</gene>
<keyword evidence="5 9" id="KW-0411">Iron-sulfur</keyword>
<keyword evidence="8 9" id="KW-0119">Carbohydrate metabolism</keyword>
<feature type="domain" description="Dihydroxy-acid/6-phosphogluconate dehydratase N-terminal" evidence="11">
    <location>
        <begin position="68"/>
        <end position="381"/>
    </location>
</feature>
<evidence type="ECO:0000259" key="11">
    <source>
        <dbReference type="Pfam" id="PF00920"/>
    </source>
</evidence>
<comment type="cofactor">
    <cofactor evidence="9">
        <name>[4Fe-4S] cluster</name>
        <dbReference type="ChEBI" id="CHEBI:49883"/>
    </cofactor>
    <text evidence="9">Binds 1 [4Fe-4S] cluster.</text>
</comment>
<dbReference type="GO" id="GO:0051539">
    <property type="term" value="F:4 iron, 4 sulfur cluster binding"/>
    <property type="evidence" value="ECO:0007669"/>
    <property type="project" value="UniProtKB-UniRule"/>
</dbReference>
<keyword evidence="14" id="KW-1185">Reference proteome</keyword>
<dbReference type="InterPro" id="IPR000581">
    <property type="entry name" value="ILV_EDD_N"/>
</dbReference>
<feature type="domain" description="Dihydroxy-acid/6-phosphogluconate dehydratase C-terminal" evidence="12">
    <location>
        <begin position="408"/>
        <end position="601"/>
    </location>
</feature>
<dbReference type="InterPro" id="IPR004786">
    <property type="entry name" value="6-phosphgluc_deHydtase"/>
</dbReference>
<evidence type="ECO:0000256" key="10">
    <source>
        <dbReference type="NCBIfam" id="TIGR01196"/>
    </source>
</evidence>
<organism evidence="13 14">
    <name type="scientific">Limoniibacter endophyticus</name>
    <dbReference type="NCBI Taxonomy" id="1565040"/>
    <lineage>
        <taxon>Bacteria</taxon>
        <taxon>Pseudomonadati</taxon>
        <taxon>Pseudomonadota</taxon>
        <taxon>Alphaproteobacteria</taxon>
        <taxon>Hyphomicrobiales</taxon>
        <taxon>Bartonellaceae</taxon>
        <taxon>Limoniibacter</taxon>
    </lineage>
</organism>
<keyword evidence="3 9" id="KW-0479">Metal-binding</keyword>
<comment type="caution">
    <text evidence="13">The sequence shown here is derived from an EMBL/GenBank/DDBJ whole genome shotgun (WGS) entry which is preliminary data.</text>
</comment>
<dbReference type="InterPro" id="IPR037237">
    <property type="entry name" value="IlvD/EDD_N"/>
</dbReference>
<dbReference type="Pfam" id="PF24877">
    <property type="entry name" value="ILV_EDD_C"/>
    <property type="match status" value="1"/>
</dbReference>
<dbReference type="Proteomes" id="UP000641137">
    <property type="component" value="Unassembled WGS sequence"/>
</dbReference>
<accession>A0A8J3GGT8</accession>
<dbReference type="FunFam" id="3.50.30.80:FF:000001">
    <property type="entry name" value="Dihydroxy-acid dehydratase"/>
    <property type="match status" value="1"/>
</dbReference>
<evidence type="ECO:0000256" key="6">
    <source>
        <dbReference type="ARBA" id="ARBA00023064"/>
    </source>
</evidence>
<keyword evidence="2 9" id="KW-0004">4Fe-4S</keyword>
<evidence type="ECO:0000256" key="9">
    <source>
        <dbReference type="HAMAP-Rule" id="MF_02094"/>
    </source>
</evidence>
<dbReference type="InterPro" id="IPR056740">
    <property type="entry name" value="ILV_EDD_C"/>
</dbReference>
<reference evidence="13" key="2">
    <citation type="submission" date="2020-09" db="EMBL/GenBank/DDBJ databases">
        <authorList>
            <person name="Sun Q."/>
            <person name="Kim S."/>
        </authorList>
    </citation>
    <scope>NUCLEOTIDE SEQUENCE</scope>
    <source>
        <strain evidence="13">KCTC 42097</strain>
    </source>
</reference>
<keyword evidence="4 9" id="KW-0408">Iron</keyword>
<dbReference type="UniPathway" id="UPA00226"/>
<evidence type="ECO:0000256" key="4">
    <source>
        <dbReference type="ARBA" id="ARBA00023004"/>
    </source>
</evidence>
<evidence type="ECO:0000313" key="14">
    <source>
        <dbReference type="Proteomes" id="UP000641137"/>
    </source>
</evidence>
<name>A0A8J3GGT8_9HYPH</name>
<feature type="binding site" evidence="9">
    <location>
        <position position="223"/>
    </location>
    <ligand>
        <name>[4Fe-4S] cluster</name>
        <dbReference type="ChEBI" id="CHEBI:49883"/>
    </ligand>
</feature>
<evidence type="ECO:0000256" key="5">
    <source>
        <dbReference type="ARBA" id="ARBA00023014"/>
    </source>
</evidence>
<dbReference type="GO" id="GO:0019521">
    <property type="term" value="P:D-gluconate metabolic process"/>
    <property type="evidence" value="ECO:0007669"/>
    <property type="project" value="UniProtKB-KW"/>
</dbReference>
<dbReference type="InterPro" id="IPR042096">
    <property type="entry name" value="Dihydro-acid_dehy_C"/>
</dbReference>
<sequence length="607" mass="64639">MSVANELHAITQRIIERSKPSRELYLERLAMAERKGVNRAVLGCSNLAHGFAACSVHDKTALSGDTVPNLGIITSYNDMLSAHQPFETFPALIKEAAREVGGVAQVASGVPAMCDGVTQGEAGMELSLFSRDVIALSTAVGLSHNMFDAAVYLGVCDKIVPGLIIGALTFGHIPAVFIPAGPMTSGITNDEKAKTRQLYAEGKVGRAELLESESKSYHGPGTCTFYGTANSNQMLMEIMGLHIPGASFVNPGTPLRDALTREAAKRALAITQQGNEYTPVGRMIDERSFVNGIVGLNATGGSTNHTIHIIAMANVAGIKLTWQDFSDISEIVPLLARVYPNGLADVNHFHAAGGLGFMIRELLDAGLLHEDVQTCWGQGLRSYTVEAKLGSDGNVVREAAPAVSGNDKVVTTFDKPFQPNGGLKLLEGNIGQSVIKISAVKPEHRFVEAPARIFHSQEELQVAFKAKELERDFVAVVRFQGPTANGMPELHKLTPQLGILQDRGFHVALVTDGRMSGASGKVPAAIHVTPEAAEGGAIGRIQNGDMVRLDAEKGTLEVLVPAEEFATRPLAKADLTANTFGMGRELFAGFRHLAGRADQGAHTFEPA</sequence>
<reference evidence="13" key="1">
    <citation type="journal article" date="2014" name="Int. J. Syst. Evol. Microbiol.">
        <title>Complete genome sequence of Corynebacterium casei LMG S-19264T (=DSM 44701T), isolated from a smear-ripened cheese.</title>
        <authorList>
            <consortium name="US DOE Joint Genome Institute (JGI-PGF)"/>
            <person name="Walter F."/>
            <person name="Albersmeier A."/>
            <person name="Kalinowski J."/>
            <person name="Ruckert C."/>
        </authorList>
    </citation>
    <scope>NUCLEOTIDE SEQUENCE</scope>
    <source>
        <strain evidence="13">KCTC 42097</strain>
    </source>
</reference>
<dbReference type="Pfam" id="PF00920">
    <property type="entry name" value="ILVD_EDD_N"/>
    <property type="match status" value="1"/>
</dbReference>
<evidence type="ECO:0000313" key="13">
    <source>
        <dbReference type="EMBL" id="GHC67644.1"/>
    </source>
</evidence>
<evidence type="ECO:0000256" key="7">
    <source>
        <dbReference type="ARBA" id="ARBA00023239"/>
    </source>
</evidence>
<dbReference type="NCBIfam" id="TIGR01196">
    <property type="entry name" value="edd"/>
    <property type="match status" value="1"/>
</dbReference>
<dbReference type="PROSITE" id="PS00886">
    <property type="entry name" value="ILVD_EDD_1"/>
    <property type="match status" value="1"/>
</dbReference>
<dbReference type="Gene3D" id="3.50.30.80">
    <property type="entry name" value="IlvD/EDD C-terminal domain-like"/>
    <property type="match status" value="1"/>
</dbReference>
<dbReference type="GO" id="GO:0009255">
    <property type="term" value="P:Entner-Doudoroff pathway through 6-phosphogluconate"/>
    <property type="evidence" value="ECO:0007669"/>
    <property type="project" value="UniProtKB-UniRule"/>
</dbReference>
<dbReference type="SUPFAM" id="SSF52016">
    <property type="entry name" value="LeuD/IlvD-like"/>
    <property type="match status" value="1"/>
</dbReference>
<dbReference type="EMBL" id="BMZO01000003">
    <property type="protein sequence ID" value="GHC67644.1"/>
    <property type="molecule type" value="Genomic_DNA"/>
</dbReference>
<dbReference type="EC" id="4.2.1.12" evidence="9 10"/>
<dbReference type="PROSITE" id="PS00887">
    <property type="entry name" value="ILVD_EDD_2"/>
    <property type="match status" value="1"/>
</dbReference>
<protein>
    <recommendedName>
        <fullName evidence="9 10">Phosphogluconate dehydratase</fullName>
        <ecNumber evidence="9 10">4.2.1.12</ecNumber>
    </recommendedName>
</protein>
<dbReference type="RefSeq" id="WP_189488882.1">
    <property type="nucleotide sequence ID" value="NZ_BMZO01000003.1"/>
</dbReference>
<evidence type="ECO:0000256" key="1">
    <source>
        <dbReference type="ARBA" id="ARBA00006486"/>
    </source>
</evidence>